<reference evidence="3 4" key="1">
    <citation type="journal article" date="2017" name="PLoS ONE">
        <title>Development of a real-time PCR for detection of Staphylococcus pseudintermedius using a novel automated comparison of whole-genome sequences.</title>
        <authorList>
            <person name="Verstappen K.M."/>
            <person name="Huijbregts L."/>
            <person name="Spaninks M."/>
            <person name="Wagenaar J.A."/>
            <person name="Fluit A.C."/>
            <person name="Duim B."/>
        </authorList>
    </citation>
    <scope>NUCLEOTIDE SEQUENCE [LARGE SCALE GENOMIC DNA]</scope>
    <source>
        <strain evidence="3 4">215070706401-1</strain>
    </source>
</reference>
<organism evidence="3 4">
    <name type="scientific">Staphylococcus delphini</name>
    <dbReference type="NCBI Taxonomy" id="53344"/>
    <lineage>
        <taxon>Bacteria</taxon>
        <taxon>Bacillati</taxon>
        <taxon>Bacillota</taxon>
        <taxon>Bacilli</taxon>
        <taxon>Bacillales</taxon>
        <taxon>Staphylococcaceae</taxon>
        <taxon>Staphylococcus</taxon>
        <taxon>Staphylococcus intermedius group</taxon>
    </lineage>
</organism>
<dbReference type="PANTHER" id="PTHR48081">
    <property type="entry name" value="AB HYDROLASE SUPERFAMILY PROTEIN C4A8.06C"/>
    <property type="match status" value="1"/>
</dbReference>
<protein>
    <recommendedName>
        <fullName evidence="2">Alpha/beta hydrolase fold-3 domain-containing protein</fullName>
    </recommendedName>
</protein>
<dbReference type="RefSeq" id="WP_096591319.1">
    <property type="nucleotide sequence ID" value="NZ_MWRM01000006.1"/>
</dbReference>
<keyword evidence="1" id="KW-0378">Hydrolase</keyword>
<comment type="caution">
    <text evidence="3">The sequence shown here is derived from an EMBL/GenBank/DDBJ whole genome shotgun (WGS) entry which is preliminary data.</text>
</comment>
<gene>
    <name evidence="3" type="ORF">B5C08_01570</name>
</gene>
<evidence type="ECO:0000313" key="4">
    <source>
        <dbReference type="Proteomes" id="UP000218335"/>
    </source>
</evidence>
<sequence length="317" mass="35442">MERQHLNGVDVDLQHVAKSMPHLKLTRDNLEDYRANVLSHAKTTIDPRLDVTIEDVEVPYEDETIHVILFRPNKALNNMPGYLYMHGGGMVSGGAHLDNSDNAWIAHELGCVVVSVDYQLAPETIFPGQLETCYAVLKWMHDEADTLRINRSKLAVGGNSAGGMLAASLAQLALDRGEVDIIFQNLHIPMLDDQTVLEVPSNPYAGHVGWNRDMNRFAWEMYLGHPVDGRTPEPYAVPARRQNFEGLPATFITIGSLDLFVDEVMAYAQNLLHAGVSTELHIYPGLYHLGELVPGARVRDQILNDRLNAMRRAFEDK</sequence>
<dbReference type="InterPro" id="IPR029058">
    <property type="entry name" value="AB_hydrolase_fold"/>
</dbReference>
<dbReference type="Pfam" id="PF07859">
    <property type="entry name" value="Abhydrolase_3"/>
    <property type="match status" value="1"/>
</dbReference>
<dbReference type="EMBL" id="MWUU01000002">
    <property type="protein sequence ID" value="PCF56749.1"/>
    <property type="molecule type" value="Genomic_DNA"/>
</dbReference>
<evidence type="ECO:0000256" key="1">
    <source>
        <dbReference type="ARBA" id="ARBA00022801"/>
    </source>
</evidence>
<dbReference type="PANTHER" id="PTHR48081:SF8">
    <property type="entry name" value="ALPHA_BETA HYDROLASE FOLD-3 DOMAIN-CONTAINING PROTEIN-RELATED"/>
    <property type="match status" value="1"/>
</dbReference>
<evidence type="ECO:0000313" key="3">
    <source>
        <dbReference type="EMBL" id="PCF56749.1"/>
    </source>
</evidence>
<dbReference type="AlphaFoldDB" id="A0A2A4H0A1"/>
<accession>A0A2A4H0A1</accession>
<dbReference type="Proteomes" id="UP000218335">
    <property type="component" value="Unassembled WGS sequence"/>
</dbReference>
<dbReference type="InterPro" id="IPR013094">
    <property type="entry name" value="AB_hydrolase_3"/>
</dbReference>
<name>A0A2A4H0A1_9STAP</name>
<evidence type="ECO:0000259" key="2">
    <source>
        <dbReference type="Pfam" id="PF07859"/>
    </source>
</evidence>
<dbReference type="Gene3D" id="3.40.50.1820">
    <property type="entry name" value="alpha/beta hydrolase"/>
    <property type="match status" value="1"/>
</dbReference>
<dbReference type="SUPFAM" id="SSF53474">
    <property type="entry name" value="alpha/beta-Hydrolases"/>
    <property type="match status" value="1"/>
</dbReference>
<dbReference type="GO" id="GO:0016787">
    <property type="term" value="F:hydrolase activity"/>
    <property type="evidence" value="ECO:0007669"/>
    <property type="project" value="UniProtKB-KW"/>
</dbReference>
<feature type="domain" description="Alpha/beta hydrolase fold-3" evidence="2">
    <location>
        <begin position="83"/>
        <end position="288"/>
    </location>
</feature>
<proteinExistence type="predicted"/>
<dbReference type="InterPro" id="IPR050300">
    <property type="entry name" value="GDXG_lipolytic_enzyme"/>
</dbReference>